<keyword evidence="4" id="KW-1185">Reference proteome</keyword>
<name>A0A6M4ILM3_9BACT</name>
<organism evidence="3 4">
    <name type="scientific">Gemmatimonas groenlandica</name>
    <dbReference type="NCBI Taxonomy" id="2732249"/>
    <lineage>
        <taxon>Bacteria</taxon>
        <taxon>Pseudomonadati</taxon>
        <taxon>Gemmatimonadota</taxon>
        <taxon>Gemmatimonadia</taxon>
        <taxon>Gemmatimonadales</taxon>
        <taxon>Gemmatimonadaceae</taxon>
        <taxon>Gemmatimonas</taxon>
    </lineage>
</organism>
<feature type="signal peptide" evidence="1">
    <location>
        <begin position="1"/>
        <end position="28"/>
    </location>
</feature>
<keyword evidence="1" id="KW-0732">Signal</keyword>
<sequence>MRVLETIRRSLLPTLAVGTLLVSAPLSAQPITPVTFEELGYNSQVNSNYLAGSQTNSNNYNCNWNGQTVQNGFSGFNWSGFGALDLQDYLYSDGQQAYGRCFVNGRQGSLYAIQNNQILTGYQQKYSGYNPNATQVVAVSGAQGPNGASFSSSSLFELKSMQLGGGWGNVANLRVTGLNNGNEVWSQDFNFLGIGGGFSSMMAKLGLINEVRFNATYSTALGTYDPYGSVDELRGYGDKRMNPDPYRTFWIDNINIQTSTVPEPSTWALMATGLAGLAFAARRRRKS</sequence>
<dbReference type="NCBIfam" id="TIGR02595">
    <property type="entry name" value="PEP_CTERM"/>
    <property type="match status" value="1"/>
</dbReference>
<proteinExistence type="predicted"/>
<dbReference type="AlphaFoldDB" id="A0A6M4ILM3"/>
<accession>A0A6M4ILM3</accession>
<gene>
    <name evidence="3" type="ORF">HKW67_10535</name>
</gene>
<dbReference type="EMBL" id="CP053085">
    <property type="protein sequence ID" value="QJR35914.1"/>
    <property type="molecule type" value="Genomic_DNA"/>
</dbReference>
<reference evidence="3 4" key="1">
    <citation type="submission" date="2020-05" db="EMBL/GenBank/DDBJ databases">
        <title>Complete genome sequence of Gemmatimonas greenlandica TET16.</title>
        <authorList>
            <person name="Zeng Y."/>
        </authorList>
    </citation>
    <scope>NUCLEOTIDE SEQUENCE [LARGE SCALE GENOMIC DNA]</scope>
    <source>
        <strain evidence="3 4">TET16</strain>
    </source>
</reference>
<dbReference type="Pfam" id="PF07589">
    <property type="entry name" value="PEP-CTERM"/>
    <property type="match status" value="1"/>
</dbReference>
<dbReference type="Proteomes" id="UP000500938">
    <property type="component" value="Chromosome"/>
</dbReference>
<feature type="domain" description="Ice-binding protein C-terminal" evidence="2">
    <location>
        <begin position="260"/>
        <end position="284"/>
    </location>
</feature>
<feature type="chain" id="PRO_5027108725" evidence="1">
    <location>
        <begin position="29"/>
        <end position="287"/>
    </location>
</feature>
<dbReference type="RefSeq" id="WP_171225345.1">
    <property type="nucleotide sequence ID" value="NZ_CP053085.1"/>
</dbReference>
<dbReference type="KEGG" id="ggr:HKW67_10535"/>
<evidence type="ECO:0000313" key="3">
    <source>
        <dbReference type="EMBL" id="QJR35914.1"/>
    </source>
</evidence>
<dbReference type="InterPro" id="IPR013424">
    <property type="entry name" value="Ice-binding_C"/>
</dbReference>
<protein>
    <submittedName>
        <fullName evidence="3">PEP-CTERM sorting domain-containing protein</fullName>
    </submittedName>
</protein>
<evidence type="ECO:0000313" key="4">
    <source>
        <dbReference type="Proteomes" id="UP000500938"/>
    </source>
</evidence>
<evidence type="ECO:0000256" key="1">
    <source>
        <dbReference type="SAM" id="SignalP"/>
    </source>
</evidence>
<evidence type="ECO:0000259" key="2">
    <source>
        <dbReference type="Pfam" id="PF07589"/>
    </source>
</evidence>